<feature type="compositionally biased region" description="Basic and acidic residues" evidence="1">
    <location>
        <begin position="32"/>
        <end position="42"/>
    </location>
</feature>
<dbReference type="EMBL" id="CP126980">
    <property type="protein sequence ID" value="WIM93839.1"/>
    <property type="molecule type" value="Genomic_DNA"/>
</dbReference>
<feature type="region of interest" description="Disordered" evidence="1">
    <location>
        <begin position="1"/>
        <end position="42"/>
    </location>
</feature>
<evidence type="ECO:0000313" key="3">
    <source>
        <dbReference type="Proteomes" id="UP001240150"/>
    </source>
</evidence>
<protein>
    <submittedName>
        <fullName evidence="2">Uncharacterized protein</fullName>
    </submittedName>
</protein>
<keyword evidence="3" id="KW-1185">Reference proteome</keyword>
<name>A0ABY8WBR3_9ACTN</name>
<proteinExistence type="predicted"/>
<dbReference type="Proteomes" id="UP001240150">
    <property type="component" value="Chromosome"/>
</dbReference>
<accession>A0ABY8WBR3</accession>
<reference evidence="2 3" key="1">
    <citation type="submission" date="2023-06" db="EMBL/GenBank/DDBJ databases">
        <authorList>
            <person name="Yushchuk O."/>
            <person name="Binda E."/>
            <person name="Ruckert-Reed C."/>
            <person name="Fedorenko V."/>
            <person name="Kalinowski J."/>
            <person name="Marinelli F."/>
        </authorList>
    </citation>
    <scope>NUCLEOTIDE SEQUENCE [LARGE SCALE GENOMIC DNA]</scope>
    <source>
        <strain evidence="2 3">NRRL 3884</strain>
    </source>
</reference>
<evidence type="ECO:0000256" key="1">
    <source>
        <dbReference type="SAM" id="MobiDB-lite"/>
    </source>
</evidence>
<organism evidence="2 3">
    <name type="scientific">Actinoplanes oblitus</name>
    <dbReference type="NCBI Taxonomy" id="3040509"/>
    <lineage>
        <taxon>Bacteria</taxon>
        <taxon>Bacillati</taxon>
        <taxon>Actinomycetota</taxon>
        <taxon>Actinomycetes</taxon>
        <taxon>Micromonosporales</taxon>
        <taxon>Micromonosporaceae</taxon>
        <taxon>Actinoplanes</taxon>
    </lineage>
</organism>
<evidence type="ECO:0000313" key="2">
    <source>
        <dbReference type="EMBL" id="WIM93839.1"/>
    </source>
</evidence>
<sequence>MTDATDEPDARLAPPGEPSGPEYETGGDLEYDEAHGAGDHLDVPAALVEEAERRRTLARG</sequence>
<gene>
    <name evidence="2" type="ORF">ACTOB_005832</name>
</gene>
<dbReference type="RefSeq" id="WP_284915042.1">
    <property type="nucleotide sequence ID" value="NZ_CP126980.1"/>
</dbReference>